<protein>
    <recommendedName>
        <fullName evidence="2">VOC domain-containing protein</fullName>
    </recommendedName>
</protein>
<evidence type="ECO:0000259" key="2">
    <source>
        <dbReference type="PROSITE" id="PS51819"/>
    </source>
</evidence>
<dbReference type="InterPro" id="IPR004360">
    <property type="entry name" value="Glyas_Fos-R_dOase_dom"/>
</dbReference>
<keyword evidence="1" id="KW-0479">Metal-binding</keyword>
<sequence>MTARPDEGKHVPDHPIGIHHVEIGVGDLDRSLDFYQGLLGLQRAEVPEPPGVRWLSAGSALLKLVETVSGDLGGWINDDLQRGIRHVGFTVGDVDLQADRIRDAGIPFTLPPLDAVGGVRLAFFQDPDGTHLEIIDKHLQYHKVSSPELADRERAAAEARPRTAGPSFGHVAVTVDDLDATLAFYRDTLGYQVIGQISQNQDPRGFLLTYLQAGESVLEVFTFTAPTTPSPWAPEANRHGFRHIAIAVDDVDKARARLVAAGARETVDGLLVDADGIPLRPVDGR</sequence>
<dbReference type="Proteomes" id="UP000650628">
    <property type="component" value="Unassembled WGS sequence"/>
</dbReference>
<name>A0A8J3TVK4_9ACTN</name>
<gene>
    <name evidence="3" type="ORF">Pmi06nite_64440</name>
</gene>
<dbReference type="GO" id="GO:0004493">
    <property type="term" value="F:methylmalonyl-CoA epimerase activity"/>
    <property type="evidence" value="ECO:0007669"/>
    <property type="project" value="TreeGrafter"/>
</dbReference>
<dbReference type="PROSITE" id="PS00934">
    <property type="entry name" value="GLYOXALASE_I_1"/>
    <property type="match status" value="1"/>
</dbReference>
<dbReference type="GO" id="GO:0046872">
    <property type="term" value="F:metal ion binding"/>
    <property type="evidence" value="ECO:0007669"/>
    <property type="project" value="UniProtKB-KW"/>
</dbReference>
<dbReference type="PANTHER" id="PTHR43048">
    <property type="entry name" value="METHYLMALONYL-COA EPIMERASE"/>
    <property type="match status" value="1"/>
</dbReference>
<dbReference type="PANTHER" id="PTHR43048:SF3">
    <property type="entry name" value="METHYLMALONYL-COA EPIMERASE, MITOCHONDRIAL"/>
    <property type="match status" value="1"/>
</dbReference>
<dbReference type="CDD" id="cd06587">
    <property type="entry name" value="VOC"/>
    <property type="match status" value="1"/>
</dbReference>
<dbReference type="GO" id="GO:0046491">
    <property type="term" value="P:L-methylmalonyl-CoA metabolic process"/>
    <property type="evidence" value="ECO:0007669"/>
    <property type="project" value="TreeGrafter"/>
</dbReference>
<dbReference type="Gene3D" id="3.10.180.10">
    <property type="entry name" value="2,3-Dihydroxybiphenyl 1,2-Dioxygenase, domain 1"/>
    <property type="match status" value="2"/>
</dbReference>
<dbReference type="SUPFAM" id="SSF54593">
    <property type="entry name" value="Glyoxalase/Bleomycin resistance protein/Dihydroxybiphenyl dioxygenase"/>
    <property type="match status" value="2"/>
</dbReference>
<keyword evidence="4" id="KW-1185">Reference proteome</keyword>
<dbReference type="InterPro" id="IPR018146">
    <property type="entry name" value="Glyoxalase_1_CS"/>
</dbReference>
<dbReference type="InterPro" id="IPR037523">
    <property type="entry name" value="VOC_core"/>
</dbReference>
<dbReference type="Pfam" id="PF00903">
    <property type="entry name" value="Glyoxalase"/>
    <property type="match status" value="2"/>
</dbReference>
<feature type="domain" description="VOC" evidence="2">
    <location>
        <begin position="17"/>
        <end position="137"/>
    </location>
</feature>
<dbReference type="InterPro" id="IPR029068">
    <property type="entry name" value="Glyas_Bleomycin-R_OHBP_Dase"/>
</dbReference>
<dbReference type="EMBL" id="BOOO01000037">
    <property type="protein sequence ID" value="GII33002.1"/>
    <property type="molecule type" value="Genomic_DNA"/>
</dbReference>
<evidence type="ECO:0000313" key="3">
    <source>
        <dbReference type="EMBL" id="GII33002.1"/>
    </source>
</evidence>
<dbReference type="PROSITE" id="PS51819">
    <property type="entry name" value="VOC"/>
    <property type="match status" value="2"/>
</dbReference>
<organism evidence="3 4">
    <name type="scientific">Planotetraspora mira</name>
    <dbReference type="NCBI Taxonomy" id="58121"/>
    <lineage>
        <taxon>Bacteria</taxon>
        <taxon>Bacillati</taxon>
        <taxon>Actinomycetota</taxon>
        <taxon>Actinomycetes</taxon>
        <taxon>Streptosporangiales</taxon>
        <taxon>Streptosporangiaceae</taxon>
        <taxon>Planotetraspora</taxon>
    </lineage>
</organism>
<evidence type="ECO:0000313" key="4">
    <source>
        <dbReference type="Proteomes" id="UP000650628"/>
    </source>
</evidence>
<evidence type="ECO:0000256" key="1">
    <source>
        <dbReference type="ARBA" id="ARBA00022723"/>
    </source>
</evidence>
<accession>A0A8J3TVK4</accession>
<feature type="domain" description="VOC" evidence="2">
    <location>
        <begin position="167"/>
        <end position="285"/>
    </location>
</feature>
<dbReference type="InterPro" id="IPR051785">
    <property type="entry name" value="MMCE/EMCE_epimerase"/>
</dbReference>
<reference evidence="3 4" key="1">
    <citation type="submission" date="2021-01" db="EMBL/GenBank/DDBJ databases">
        <title>Whole genome shotgun sequence of Planotetraspora mira NBRC 15435.</title>
        <authorList>
            <person name="Komaki H."/>
            <person name="Tamura T."/>
        </authorList>
    </citation>
    <scope>NUCLEOTIDE SEQUENCE [LARGE SCALE GENOMIC DNA]</scope>
    <source>
        <strain evidence="3 4">NBRC 15435</strain>
    </source>
</reference>
<dbReference type="GO" id="GO:0004462">
    <property type="term" value="F:lactoylglutathione lyase activity"/>
    <property type="evidence" value="ECO:0007669"/>
    <property type="project" value="InterPro"/>
</dbReference>
<proteinExistence type="predicted"/>
<dbReference type="AlphaFoldDB" id="A0A8J3TVK4"/>
<comment type="caution">
    <text evidence="3">The sequence shown here is derived from an EMBL/GenBank/DDBJ whole genome shotgun (WGS) entry which is preliminary data.</text>
</comment>